<feature type="compositionally biased region" description="Low complexity" evidence="4">
    <location>
        <begin position="357"/>
        <end position="385"/>
    </location>
</feature>
<name>A0AAD5KF29_9FUNG</name>
<dbReference type="SUPFAM" id="SSF47095">
    <property type="entry name" value="HMG-box"/>
    <property type="match status" value="1"/>
</dbReference>
<dbReference type="EMBL" id="JAIXMP010000012">
    <property type="protein sequence ID" value="KAI9264374.1"/>
    <property type="molecule type" value="Genomic_DNA"/>
</dbReference>
<feature type="compositionally biased region" description="Polar residues" evidence="4">
    <location>
        <begin position="405"/>
        <end position="424"/>
    </location>
</feature>
<feature type="compositionally biased region" description="Low complexity" evidence="4">
    <location>
        <begin position="209"/>
        <end position="221"/>
    </location>
</feature>
<protein>
    <recommendedName>
        <fullName evidence="5">HMG box domain-containing protein</fullName>
    </recommendedName>
</protein>
<evidence type="ECO:0000256" key="1">
    <source>
        <dbReference type="ARBA" id="ARBA00023125"/>
    </source>
</evidence>
<dbReference type="PANTHER" id="PTHR46040">
    <property type="entry name" value="HIGH MOBILITY GROUP PROTEIN 2"/>
    <property type="match status" value="1"/>
</dbReference>
<feature type="DNA-binding region" description="HMG box" evidence="3">
    <location>
        <begin position="257"/>
        <end position="323"/>
    </location>
</feature>
<evidence type="ECO:0000256" key="2">
    <source>
        <dbReference type="ARBA" id="ARBA00023242"/>
    </source>
</evidence>
<feature type="compositionally biased region" description="Polar residues" evidence="4">
    <location>
        <begin position="151"/>
        <end position="160"/>
    </location>
</feature>
<dbReference type="GO" id="GO:0003677">
    <property type="term" value="F:DNA binding"/>
    <property type="evidence" value="ECO:0007669"/>
    <property type="project" value="UniProtKB-UniRule"/>
</dbReference>
<dbReference type="GO" id="GO:0010468">
    <property type="term" value="P:regulation of gene expression"/>
    <property type="evidence" value="ECO:0007669"/>
    <property type="project" value="TreeGrafter"/>
</dbReference>
<evidence type="ECO:0000313" key="7">
    <source>
        <dbReference type="Proteomes" id="UP001209540"/>
    </source>
</evidence>
<dbReference type="GO" id="GO:0005634">
    <property type="term" value="C:nucleus"/>
    <property type="evidence" value="ECO:0007669"/>
    <property type="project" value="UniProtKB-UniRule"/>
</dbReference>
<feature type="compositionally biased region" description="Basic residues" evidence="4">
    <location>
        <begin position="242"/>
        <end position="251"/>
    </location>
</feature>
<dbReference type="InterPro" id="IPR013761">
    <property type="entry name" value="SAM/pointed_sf"/>
</dbReference>
<accession>A0AAD5KF29</accession>
<evidence type="ECO:0000313" key="6">
    <source>
        <dbReference type="EMBL" id="KAI9264374.1"/>
    </source>
</evidence>
<dbReference type="InterPro" id="IPR036910">
    <property type="entry name" value="HMG_box_dom_sf"/>
</dbReference>
<dbReference type="Proteomes" id="UP001209540">
    <property type="component" value="Unassembled WGS sequence"/>
</dbReference>
<feature type="compositionally biased region" description="Polar residues" evidence="4">
    <location>
        <begin position="230"/>
        <end position="239"/>
    </location>
</feature>
<keyword evidence="7" id="KW-1185">Reference proteome</keyword>
<evidence type="ECO:0000259" key="5">
    <source>
        <dbReference type="PROSITE" id="PS50118"/>
    </source>
</evidence>
<dbReference type="Pfam" id="PF00536">
    <property type="entry name" value="SAM_1"/>
    <property type="match status" value="1"/>
</dbReference>
<dbReference type="Pfam" id="PF00505">
    <property type="entry name" value="HMG_box"/>
    <property type="match status" value="1"/>
</dbReference>
<feature type="domain" description="HMG box" evidence="5">
    <location>
        <begin position="257"/>
        <end position="323"/>
    </location>
</feature>
<feature type="region of interest" description="Disordered" evidence="4">
    <location>
        <begin position="345"/>
        <end position="432"/>
    </location>
</feature>
<feature type="compositionally biased region" description="Low complexity" evidence="4">
    <location>
        <begin position="161"/>
        <end position="183"/>
    </location>
</feature>
<sequence length="463" mass="50962">MQRQRDDENNTVSYNPDDPGHFQVKELLIQCKLLQYLDKFLNEGFDSLKSFCEVSEDDMIVMKVKRGHRRLIQREIATLRGIPRHEPLYINRMGTVTTSPKVPLLSQATANTTSSSDSSSGTTTGGNTSRQDASAGSSGTTSGNITSATTQSSEVTSQLHQQKISATAATTSSSISSQQEQSTNKQHYHHHHHHYHHRSTIRTIGDLPSNKGSGDSSNDDSGAARGHTIALNSDYQQSLLPPKRRYRRHPKPDRNAPIKPPSAYVMFSNDLRNELKDQNLTFAQLAKIAGERWKTLSVAGKNQYESTAVEAKNAYIISLSQYRQTTEFKRYQEYLNDFRIKHGSHRAVGGDRKRFKSASGSPGSGSMADSSSNGNSSNGLGSSSGSSGGSADGNSYESGNGSNNDATTSVGQQQQAGKLSSTTTAEEDDDPAVLYRTIRFPVGYNHQIRIRDDDYRSRRNYPR</sequence>
<dbReference type="PANTHER" id="PTHR46040:SF3">
    <property type="entry name" value="HIGH MOBILITY GROUP PROTEIN 2"/>
    <property type="match status" value="1"/>
</dbReference>
<dbReference type="InterPro" id="IPR001660">
    <property type="entry name" value="SAM"/>
</dbReference>
<dbReference type="SUPFAM" id="SSF47769">
    <property type="entry name" value="SAM/Pointed domain"/>
    <property type="match status" value="1"/>
</dbReference>
<dbReference type="InterPro" id="IPR009071">
    <property type="entry name" value="HMG_box_dom"/>
</dbReference>
<dbReference type="Gene3D" id="1.10.150.50">
    <property type="entry name" value="Transcription Factor, Ets-1"/>
    <property type="match status" value="1"/>
</dbReference>
<comment type="caution">
    <text evidence="6">The sequence shown here is derived from an EMBL/GenBank/DDBJ whole genome shotgun (WGS) entry which is preliminary data.</text>
</comment>
<feature type="region of interest" description="Disordered" evidence="4">
    <location>
        <begin position="108"/>
        <end position="261"/>
    </location>
</feature>
<proteinExistence type="predicted"/>
<organism evidence="6 7">
    <name type="scientific">Phascolomyces articulosus</name>
    <dbReference type="NCBI Taxonomy" id="60185"/>
    <lineage>
        <taxon>Eukaryota</taxon>
        <taxon>Fungi</taxon>
        <taxon>Fungi incertae sedis</taxon>
        <taxon>Mucoromycota</taxon>
        <taxon>Mucoromycotina</taxon>
        <taxon>Mucoromycetes</taxon>
        <taxon>Mucorales</taxon>
        <taxon>Lichtheimiaceae</taxon>
        <taxon>Phascolomyces</taxon>
    </lineage>
</organism>
<dbReference type="InterPro" id="IPR051965">
    <property type="entry name" value="ChromReg_NeuronalGeneExpr"/>
</dbReference>
<dbReference type="Gene3D" id="1.10.30.10">
    <property type="entry name" value="High mobility group box domain"/>
    <property type="match status" value="1"/>
</dbReference>
<keyword evidence="1 3" id="KW-0238">DNA-binding</keyword>
<dbReference type="SMART" id="SM00398">
    <property type="entry name" value="HMG"/>
    <property type="match status" value="1"/>
</dbReference>
<evidence type="ECO:0000256" key="3">
    <source>
        <dbReference type="PROSITE-ProRule" id="PRU00267"/>
    </source>
</evidence>
<reference evidence="6" key="2">
    <citation type="submission" date="2023-02" db="EMBL/GenBank/DDBJ databases">
        <authorList>
            <consortium name="DOE Joint Genome Institute"/>
            <person name="Mondo S.J."/>
            <person name="Chang Y."/>
            <person name="Wang Y."/>
            <person name="Ahrendt S."/>
            <person name="Andreopoulos W."/>
            <person name="Barry K."/>
            <person name="Beard J."/>
            <person name="Benny G.L."/>
            <person name="Blankenship S."/>
            <person name="Bonito G."/>
            <person name="Cuomo C."/>
            <person name="Desiro A."/>
            <person name="Gervers K.A."/>
            <person name="Hundley H."/>
            <person name="Kuo A."/>
            <person name="LaButti K."/>
            <person name="Lang B.F."/>
            <person name="Lipzen A."/>
            <person name="O'Donnell K."/>
            <person name="Pangilinan J."/>
            <person name="Reynolds N."/>
            <person name="Sandor L."/>
            <person name="Smith M.W."/>
            <person name="Tsang A."/>
            <person name="Grigoriev I.V."/>
            <person name="Stajich J.E."/>
            <person name="Spatafora J.W."/>
        </authorList>
    </citation>
    <scope>NUCLEOTIDE SEQUENCE</scope>
    <source>
        <strain evidence="6">RSA 2281</strain>
    </source>
</reference>
<feature type="compositionally biased region" description="Low complexity" evidence="4">
    <location>
        <begin position="392"/>
        <end position="404"/>
    </location>
</feature>
<feature type="compositionally biased region" description="Low complexity" evidence="4">
    <location>
        <begin position="108"/>
        <end position="150"/>
    </location>
</feature>
<evidence type="ECO:0000256" key="4">
    <source>
        <dbReference type="SAM" id="MobiDB-lite"/>
    </source>
</evidence>
<dbReference type="PROSITE" id="PS50118">
    <property type="entry name" value="HMG_BOX_2"/>
    <property type="match status" value="1"/>
</dbReference>
<dbReference type="AlphaFoldDB" id="A0AAD5KF29"/>
<reference evidence="6" key="1">
    <citation type="journal article" date="2022" name="IScience">
        <title>Evolution of zygomycete secretomes and the origins of terrestrial fungal ecologies.</title>
        <authorList>
            <person name="Chang Y."/>
            <person name="Wang Y."/>
            <person name="Mondo S."/>
            <person name="Ahrendt S."/>
            <person name="Andreopoulos W."/>
            <person name="Barry K."/>
            <person name="Beard J."/>
            <person name="Benny G.L."/>
            <person name="Blankenship S."/>
            <person name="Bonito G."/>
            <person name="Cuomo C."/>
            <person name="Desiro A."/>
            <person name="Gervers K.A."/>
            <person name="Hundley H."/>
            <person name="Kuo A."/>
            <person name="LaButti K."/>
            <person name="Lang B.F."/>
            <person name="Lipzen A."/>
            <person name="O'Donnell K."/>
            <person name="Pangilinan J."/>
            <person name="Reynolds N."/>
            <person name="Sandor L."/>
            <person name="Smith M.E."/>
            <person name="Tsang A."/>
            <person name="Grigoriev I.V."/>
            <person name="Stajich J.E."/>
            <person name="Spatafora J.W."/>
        </authorList>
    </citation>
    <scope>NUCLEOTIDE SEQUENCE</scope>
    <source>
        <strain evidence="6">RSA 2281</strain>
    </source>
</reference>
<gene>
    <name evidence="6" type="ORF">BDA99DRAFT_509191</name>
</gene>
<keyword evidence="2 3" id="KW-0539">Nucleus</keyword>
<dbReference type="SMART" id="SM00454">
    <property type="entry name" value="SAM"/>
    <property type="match status" value="1"/>
</dbReference>
<feature type="compositionally biased region" description="Basic residues" evidence="4">
    <location>
        <begin position="186"/>
        <end position="200"/>
    </location>
</feature>